<proteinExistence type="predicted"/>
<evidence type="ECO:0000313" key="2">
    <source>
        <dbReference type="EMBL" id="CAB4176691.1"/>
    </source>
</evidence>
<dbReference type="EMBL" id="LR796453">
    <property type="protein sequence ID" value="CAB4145481.1"/>
    <property type="molecule type" value="Genomic_DNA"/>
</dbReference>
<name>A0A6J5RA40_9CAUD</name>
<evidence type="ECO:0000313" key="3">
    <source>
        <dbReference type="EMBL" id="CAB4191426.1"/>
    </source>
</evidence>
<evidence type="ECO:0000313" key="1">
    <source>
        <dbReference type="EMBL" id="CAB4145481.1"/>
    </source>
</evidence>
<gene>
    <name evidence="3" type="ORF">UFOVP1219_48</name>
    <name evidence="4" type="ORF">UFOVP1671_23</name>
    <name evidence="5" type="ORF">UFOVP358_10</name>
    <name evidence="1" type="ORF">UFOVP476_20</name>
    <name evidence="2" type="ORF">UFOVP986_55</name>
</gene>
<reference evidence="3" key="1">
    <citation type="submission" date="2020-05" db="EMBL/GenBank/DDBJ databases">
        <authorList>
            <person name="Chiriac C."/>
            <person name="Salcher M."/>
            <person name="Ghai R."/>
            <person name="Kavagutti S V."/>
        </authorList>
    </citation>
    <scope>NUCLEOTIDE SEQUENCE</scope>
</reference>
<accession>A0A6J5RA40</accession>
<organism evidence="3">
    <name type="scientific">uncultured Caudovirales phage</name>
    <dbReference type="NCBI Taxonomy" id="2100421"/>
    <lineage>
        <taxon>Viruses</taxon>
        <taxon>Duplodnaviria</taxon>
        <taxon>Heunggongvirae</taxon>
        <taxon>Uroviricota</taxon>
        <taxon>Caudoviricetes</taxon>
        <taxon>Peduoviridae</taxon>
        <taxon>Maltschvirus</taxon>
        <taxon>Maltschvirus maltsch</taxon>
    </lineage>
</organism>
<evidence type="ECO:0000313" key="4">
    <source>
        <dbReference type="EMBL" id="CAB4223197.1"/>
    </source>
</evidence>
<dbReference type="EMBL" id="LR796931">
    <property type="protein sequence ID" value="CAB4176691.1"/>
    <property type="molecule type" value="Genomic_DNA"/>
</dbReference>
<dbReference type="EMBL" id="LR797169">
    <property type="protein sequence ID" value="CAB4191426.1"/>
    <property type="molecule type" value="Genomic_DNA"/>
</dbReference>
<sequence>MAVTPNTTFIAGGVYTASQANRFPRGLMATPTTSTTSDTTITAEEIMLTHTFTAVSGRNYLLVYVEPVIAGSSAGILTARIRSGTTLAGTVLNTFKSTIATATNTTAFVQVIYTAASSASLSIIATLEASAGTATATRSATQFPQLYALDIGIA</sequence>
<protein>
    <submittedName>
        <fullName evidence="3">Uncharacterized protein</fullName>
    </submittedName>
</protein>
<dbReference type="EMBL" id="LR797535">
    <property type="protein sequence ID" value="CAB4223197.1"/>
    <property type="molecule type" value="Genomic_DNA"/>
</dbReference>
<dbReference type="EMBL" id="LR798290">
    <property type="protein sequence ID" value="CAB5220490.1"/>
    <property type="molecule type" value="Genomic_DNA"/>
</dbReference>
<evidence type="ECO:0000313" key="5">
    <source>
        <dbReference type="EMBL" id="CAB5220490.1"/>
    </source>
</evidence>